<dbReference type="InterPro" id="IPR021139">
    <property type="entry name" value="NYN"/>
</dbReference>
<dbReference type="InterPro" id="IPR025605">
    <property type="entry name" value="OST-HTH/LOTUS_dom"/>
</dbReference>
<dbReference type="CDD" id="cd10146">
    <property type="entry name" value="LabA_like_C"/>
    <property type="match status" value="1"/>
</dbReference>
<gene>
    <name evidence="2" type="ORF">C7S18_09675</name>
</gene>
<evidence type="ECO:0000259" key="1">
    <source>
        <dbReference type="PROSITE" id="PS51644"/>
    </source>
</evidence>
<dbReference type="RefSeq" id="WP_106891373.1">
    <property type="nucleotide sequence ID" value="NZ_CP027860.1"/>
</dbReference>
<dbReference type="Gene3D" id="3.30.420.610">
    <property type="entry name" value="LOTUS domain-like"/>
    <property type="match status" value="1"/>
</dbReference>
<dbReference type="Gene3D" id="3.40.50.1010">
    <property type="entry name" value="5'-nuclease"/>
    <property type="match status" value="1"/>
</dbReference>
<dbReference type="Pfam" id="PF12872">
    <property type="entry name" value="OST-HTH"/>
    <property type="match status" value="1"/>
</dbReference>
<reference evidence="2 3" key="1">
    <citation type="submission" date="2018-03" db="EMBL/GenBank/DDBJ databases">
        <title>Ahniella affigens gen. nov., sp. nov., a gammaproteobacterium isolated from sandy soil near a stream.</title>
        <authorList>
            <person name="Ko Y."/>
            <person name="Kim J.-H."/>
        </authorList>
    </citation>
    <scope>NUCLEOTIDE SEQUENCE [LARGE SCALE GENOMIC DNA]</scope>
    <source>
        <strain evidence="2 3">D13</strain>
    </source>
</reference>
<dbReference type="PANTHER" id="PTHR35811:SF1">
    <property type="entry name" value="HTH OST-TYPE DOMAIN-CONTAINING PROTEIN"/>
    <property type="match status" value="1"/>
</dbReference>
<dbReference type="OrthoDB" id="9783963at2"/>
<dbReference type="Pfam" id="PF01936">
    <property type="entry name" value="NYN"/>
    <property type="match status" value="1"/>
</dbReference>
<proteinExistence type="predicted"/>
<dbReference type="AlphaFoldDB" id="A0A2P1PRH7"/>
<keyword evidence="3" id="KW-1185">Reference proteome</keyword>
<protein>
    <submittedName>
        <fullName evidence="2">Maebl</fullName>
    </submittedName>
</protein>
<sequence>MAQIDGMLLAVLIDADNAQAAIIGELLNEVAAFGIATVKRAYGDWTTPSLAGWKKTLHDHAIQPIQQFQYTTGKNATDSALIIDAMDLLHGGRLGGFCLVSSDSDFTRLATRIRESGLVVYGFGEKKTPKPFVAACNRFIYTEVLRKGDVAPTLEAESPQALIKSLREAIAACAEDDGWAFLGSVGQWLVKNDPAFDPRNFGYKKLGELVRAQKVLEVDVRRTSENPNSSILYVRAKPSKKPA</sequence>
<dbReference type="EMBL" id="CP027860">
    <property type="protein sequence ID" value="AVP97449.1"/>
    <property type="molecule type" value="Genomic_DNA"/>
</dbReference>
<dbReference type="InterPro" id="IPR041966">
    <property type="entry name" value="LOTUS-like"/>
</dbReference>
<dbReference type="KEGG" id="xba:C7S18_09675"/>
<evidence type="ECO:0000313" key="2">
    <source>
        <dbReference type="EMBL" id="AVP97449.1"/>
    </source>
</evidence>
<reference evidence="2 3" key="2">
    <citation type="submission" date="2018-03" db="EMBL/GenBank/DDBJ databases">
        <authorList>
            <person name="Keele B.F."/>
        </authorList>
    </citation>
    <scope>NUCLEOTIDE SEQUENCE [LARGE SCALE GENOMIC DNA]</scope>
    <source>
        <strain evidence="2 3">D13</strain>
    </source>
</reference>
<feature type="domain" description="HTH OST-type" evidence="1">
    <location>
        <begin position="158"/>
        <end position="238"/>
    </location>
</feature>
<dbReference type="PANTHER" id="PTHR35811">
    <property type="entry name" value="SLR1870 PROTEIN"/>
    <property type="match status" value="1"/>
</dbReference>
<organism evidence="2 3">
    <name type="scientific">Ahniella affigens</name>
    <dbReference type="NCBI Taxonomy" id="2021234"/>
    <lineage>
        <taxon>Bacteria</taxon>
        <taxon>Pseudomonadati</taxon>
        <taxon>Pseudomonadota</taxon>
        <taxon>Gammaproteobacteria</taxon>
        <taxon>Lysobacterales</taxon>
        <taxon>Rhodanobacteraceae</taxon>
        <taxon>Ahniella</taxon>
    </lineage>
</organism>
<evidence type="ECO:0000313" key="3">
    <source>
        <dbReference type="Proteomes" id="UP000241074"/>
    </source>
</evidence>
<dbReference type="PROSITE" id="PS51644">
    <property type="entry name" value="HTH_OST"/>
    <property type="match status" value="1"/>
</dbReference>
<dbReference type="Proteomes" id="UP000241074">
    <property type="component" value="Chromosome"/>
</dbReference>
<dbReference type="CDD" id="cd11297">
    <property type="entry name" value="PIN_LabA-like_N_1"/>
    <property type="match status" value="1"/>
</dbReference>
<accession>A0A2P1PRH7</accession>
<dbReference type="GO" id="GO:0004540">
    <property type="term" value="F:RNA nuclease activity"/>
    <property type="evidence" value="ECO:0007669"/>
    <property type="project" value="InterPro"/>
</dbReference>
<name>A0A2P1PRH7_9GAMM</name>